<dbReference type="EMBL" id="RZGR01000009">
    <property type="protein sequence ID" value="RUQ88991.1"/>
    <property type="molecule type" value="Genomic_DNA"/>
</dbReference>
<evidence type="ECO:0000313" key="1">
    <source>
        <dbReference type="EMBL" id="RUQ88991.1"/>
    </source>
</evidence>
<dbReference type="InterPro" id="IPR011330">
    <property type="entry name" value="Glyco_hydro/deAcase_b/a-brl"/>
</dbReference>
<dbReference type="Proteomes" id="UP000288012">
    <property type="component" value="Unassembled WGS sequence"/>
</dbReference>
<name>A0A3S0XTM6_9GAMM</name>
<evidence type="ECO:0000313" key="2">
    <source>
        <dbReference type="Proteomes" id="UP000288012"/>
    </source>
</evidence>
<dbReference type="GO" id="GO:0005975">
    <property type="term" value="P:carbohydrate metabolic process"/>
    <property type="evidence" value="ECO:0007669"/>
    <property type="project" value="InterPro"/>
</dbReference>
<dbReference type="Gene3D" id="3.20.20.370">
    <property type="entry name" value="Glycoside hydrolase/deacetylase"/>
    <property type="match status" value="1"/>
</dbReference>
<gene>
    <name evidence="1" type="ORF">EKM59_04125</name>
</gene>
<reference evidence="1 2" key="1">
    <citation type="submission" date="2018-12" db="EMBL/GenBank/DDBJ databases">
        <title>Legionella sp,whole genome shotgun sequence.</title>
        <authorList>
            <person name="Wu H."/>
        </authorList>
    </citation>
    <scope>NUCLEOTIDE SEQUENCE [LARGE SCALE GENOMIC DNA]</scope>
    <source>
        <strain evidence="2">km714</strain>
    </source>
</reference>
<organism evidence="1 2">
    <name type="scientific">Legionella septentrionalis</name>
    <dbReference type="NCBI Taxonomy" id="2498109"/>
    <lineage>
        <taxon>Bacteria</taxon>
        <taxon>Pseudomonadati</taxon>
        <taxon>Pseudomonadota</taxon>
        <taxon>Gammaproteobacteria</taxon>
        <taxon>Legionellales</taxon>
        <taxon>Legionellaceae</taxon>
        <taxon>Legionella</taxon>
    </lineage>
</organism>
<proteinExistence type="predicted"/>
<dbReference type="RefSeq" id="WP_126953089.1">
    <property type="nucleotide sequence ID" value="NZ_RZGR01000009.1"/>
</dbReference>
<dbReference type="AlphaFoldDB" id="A0A3S0XTM6"/>
<dbReference type="OrthoDB" id="9788208at2"/>
<dbReference type="SUPFAM" id="SSF88713">
    <property type="entry name" value="Glycoside hydrolase/deacetylase"/>
    <property type="match status" value="1"/>
</dbReference>
<comment type="caution">
    <text evidence="1">The sequence shown here is derived from an EMBL/GenBank/DDBJ whole genome shotgun (WGS) entry which is preliminary data.</text>
</comment>
<accession>A0A3S0XTM6</accession>
<sequence>MHSYLPHEFTLVEYEKLLQLAVKNFPFKTYTELNTHNRFVVWRHDVDMSLQQAVTLARIEARQQVQATYFIHLHNDFYNALDFAAQQLIREIIAAGHRIGLHFDAAYYHISSAQQLVYWLNFEKHILENLFEQKLDVFSFHNPDEFTLSFRHDHYAGMINTYSGFFRDNVSYCSDSNGYWRYEKLLDVLNDKTISRLQVLTHPEWWTEDALMPREKAVRYAEQSGKRAIVNYDRILKAAGRVNIS</sequence>
<keyword evidence="2" id="KW-1185">Reference proteome</keyword>
<protein>
    <submittedName>
        <fullName evidence="1">Uncharacterized protein</fullName>
    </submittedName>
</protein>